<organism evidence="3 4">
    <name type="scientific">Flavobacterium solisilvae</name>
    <dbReference type="NCBI Taxonomy" id="1852019"/>
    <lineage>
        <taxon>Bacteria</taxon>
        <taxon>Pseudomonadati</taxon>
        <taxon>Bacteroidota</taxon>
        <taxon>Flavobacteriia</taxon>
        <taxon>Flavobacteriales</taxon>
        <taxon>Flavobacteriaceae</taxon>
        <taxon>Flavobacterium</taxon>
    </lineage>
</organism>
<dbReference type="Pfam" id="PF18657">
    <property type="entry name" value="YDG"/>
    <property type="match status" value="2"/>
</dbReference>
<keyword evidence="4" id="KW-1185">Reference proteome</keyword>
<dbReference type="EMBL" id="JAAMPT010000203">
    <property type="protein sequence ID" value="NMH24722.1"/>
    <property type="molecule type" value="Genomic_DNA"/>
</dbReference>
<dbReference type="PROSITE" id="PS51841">
    <property type="entry name" value="LTD"/>
    <property type="match status" value="1"/>
</dbReference>
<keyword evidence="1" id="KW-0732">Signal</keyword>
<feature type="domain" description="LTD" evidence="2">
    <location>
        <begin position="17"/>
        <end position="155"/>
    </location>
</feature>
<dbReference type="SUPFAM" id="SSF49373">
    <property type="entry name" value="Invasin/intimin cell-adhesion fragments"/>
    <property type="match status" value="1"/>
</dbReference>
<dbReference type="Gene3D" id="2.60.40.1080">
    <property type="match status" value="1"/>
</dbReference>
<comment type="caution">
    <text evidence="3">The sequence shown here is derived from an EMBL/GenBank/DDBJ whole genome shotgun (WGS) entry which is preliminary data.</text>
</comment>
<feature type="signal peptide" evidence="1">
    <location>
        <begin position="1"/>
        <end position="19"/>
    </location>
</feature>
<evidence type="ECO:0000256" key="1">
    <source>
        <dbReference type="SAM" id="SignalP"/>
    </source>
</evidence>
<reference evidence="3 4" key="1">
    <citation type="submission" date="2020-02" db="EMBL/GenBank/DDBJ databases">
        <title>Flavobacterium sp. genome.</title>
        <authorList>
            <person name="Jung H.S."/>
            <person name="Baek J.H."/>
            <person name="Jeon C.O."/>
        </authorList>
    </citation>
    <scope>NUCLEOTIDE SEQUENCE [LARGE SCALE GENOMIC DNA]</scope>
    <source>
        <strain evidence="3 4">SE-s27</strain>
    </source>
</reference>
<name>A0ABX1QR01_9FLAO</name>
<evidence type="ECO:0000313" key="3">
    <source>
        <dbReference type="EMBL" id="NMH24722.1"/>
    </source>
</evidence>
<proteinExistence type="predicted"/>
<sequence length="2137" mass="224273">MKSKLLLLLTLLVSAFSWGQTTELIISEYGEGSSGNSKYIELYNGTGSTIDLANYRIRTGVNGAALTASLTFSSTNIITGNTYVIANNTTDVPGANITWASATWNGDDAIALEKNISGTWTLIDVIGTIGSDPGTGWAVAGTANATVDRRLTRKPTVCSPNTNWASSAGTNATNSEWIVSAAYSTGSANAGHTETCTPTCTDPGLAFSVSSITKNDTDANFTETATSSSAGAITYSSSDTGVATVNSTTGQVTIVGPGTATITASQVANSTYCTDTATYTLTVNNTSPFITPASTAIIAMTTTYGTASANQCITFTAGNLTGSLVTVTAPSGFEVATSSGGTYAASQTYTVASDGSASGTVCVRLANNTAAGTHNGNITFSDGTTSATKTIPNSTVSPKALTITGLSATTKEYDGNTSVVITGTAAYSGLVLGETFAVTGSVTWAFSSKNVGATVVRTGNYNAPSTNYTVTQPTLTANITPKALTVSGATAQNKPYDGTTTATITGATLVGVISPDAVTVSGGGTFASPNVGTGISVTANLTIAGADSGNYTVTQPTGLTANITPASPVFTTSTINLTVGGTYTLPGANITSTSAGAMSYSISGGGFATLAGSTITAVSNGTETLTVNQAANGNYTAGSTTVTVNITTCSPPLWEENFDYGGCDIEDISTSTAFMTNWAFQSNGADPFKYNTVGLSYSGYASSGSGGSGQFQGGADDDFRREVSGVSGISSGNLYASFMLNITGAGTADYFLSFMDNNTIPAYYGLVQMRSSGVGYQLGIRKSPTGTITWNTPVLSFNTTYLIVIKNEFVSGSTNDVFKMWIIPSGVPASEALAGAPTITAVTTDTDPNTSIRYFAIRETGKEVGFVDGIRVATSWESLFCGTTPTATTYTWTGANSSSWANAGNWSPSGVPSSVDNIVISSTGTNMLNITDCRTVKDFTLSGTGAFTASATGVFTINGNVSYSSSVSSTLDCDSQVFIKSAASQLIPPLTYGNLDVLGGNRVFSPTGVIKICGGFNVVPDPSTSIYTVTNSTVEYISPDTGWAMSPFTYNNLTFSGVGSFSLGGGWSTFTGTKTINVLGDFKQTAGSFILTLPTGYTYSNSAQLNIEGNMEISGGTFNMKQNSGVLIPTVNLKGDLSVSGQLIGSLSGGIFNFTGTGDGLTDATTQTIDVANAATASNIAFNVNSGSYTKLINQDFALGTNSTFTVKTGGTFDFGFNGTNGSGNTSLNITNNGSSTTFTSQSGSTLKITSPDGITTTASLGNVQTPIAGRTYNPGATYHYIGKANATQVTAEEADQITGNGLPDSGITGKVIVELDTDELTFHASSNNRSFDATGTLEIRKGIVIDNSTYSFNTNASQYGNLTMSGGRYRISKGSASVQPPFSGTYNLTGGVVEFANTIFTAGQSIRSKSYQNIEVTGTYVNNSNGDTTYNPIVLNNNGTFTITGTGKFTSSNGYVPVIGSTNNTKLTVETGGRFVTAVVPGFYGSASAQPYQSVQNSIENIVLEPGSIVEYARKQGEIPFGASLGDQTITHTNFGTTLNPYSYQNLHISGSGNKTLQDSTATRVNENLEVLDLAGNSAILKIGVGEVITVQKAVKVPTTATAKMVIENNGQLIQIEDTDPANLNSGENFFMERKATVTTNDYVYWSSPTDNFNVNLIPNSGLRYEWNPIKLNSNGTQGNWIVPPSVAPSGQPLMSKGKGYIVRVPTSMDTIATNFKGTPRNGTVDVDIFRGSRTTDGTNVTKFDDNWNLVGNPYPSAISALEFLQTNGANLVDTDPSTPTPTIPATTIVGSVWIWKHGINLSSGNQDPYYYNFANNYSSTDYIKFNGTGSTDPDFDGFIGAGQGFMISMKDNAFGETPYDITPTPTDTIHLAHKNTIRFTNSMRVKDNESAYDNTQFFRTANTENSVAASDEKHRIWLDIIKTSNGQTDTALIGYVSNATMGEDNLYDTFFMPRNEVSLYSLINTKSYIIQGRSLPFDTTDLVPLGMKIISAGNHTIAIRQVDGIFEGNQNIYLEDKLLNIIHDLKQSPYHFTAPVGINNTRFVLRYTTNALGNADFDYDNQVIVFSKNNTVTINSSIQNIDEVQVYDVLGRQLYQKASVENQEHSFAKDIAQQTVIVKVKLQNGIWVTKKVLVK</sequence>
<protein>
    <submittedName>
        <fullName evidence="3">T9SS sorting signal type C domain-containing protein</fullName>
    </submittedName>
</protein>
<feature type="chain" id="PRO_5045146284" evidence="1">
    <location>
        <begin position="20"/>
        <end position="2137"/>
    </location>
</feature>
<dbReference type="InterPro" id="IPR036415">
    <property type="entry name" value="Lamin_tail_dom_sf"/>
</dbReference>
<evidence type="ECO:0000259" key="2">
    <source>
        <dbReference type="PROSITE" id="PS51841"/>
    </source>
</evidence>
<dbReference type="Proteomes" id="UP000767947">
    <property type="component" value="Unassembled WGS sequence"/>
</dbReference>
<dbReference type="InterPro" id="IPR041248">
    <property type="entry name" value="YDG"/>
</dbReference>
<dbReference type="NCBIfam" id="NF033708">
    <property type="entry name" value="T9SS_Cterm_ChiA"/>
    <property type="match status" value="1"/>
</dbReference>
<accession>A0ABX1QR01</accession>
<dbReference type="SUPFAM" id="SSF74853">
    <property type="entry name" value="Lamin A/C globular tail domain"/>
    <property type="match status" value="1"/>
</dbReference>
<dbReference type="InterPro" id="IPR001322">
    <property type="entry name" value="Lamin_tail_dom"/>
</dbReference>
<evidence type="ECO:0000313" key="4">
    <source>
        <dbReference type="Proteomes" id="UP000767947"/>
    </source>
</evidence>
<gene>
    <name evidence="3" type="ORF">G6042_05500</name>
</gene>
<dbReference type="InterPro" id="IPR008964">
    <property type="entry name" value="Invasin/intimin_cell_adhesion"/>
</dbReference>
<dbReference type="RefSeq" id="WP_169523307.1">
    <property type="nucleotide sequence ID" value="NZ_JAAMPT010000203.1"/>
</dbReference>
<dbReference type="Pfam" id="PF00932">
    <property type="entry name" value="LTD"/>
    <property type="match status" value="1"/>
</dbReference>